<evidence type="ECO:0000256" key="1">
    <source>
        <dbReference type="SAM" id="Phobius"/>
    </source>
</evidence>
<evidence type="ECO:0000313" key="4">
    <source>
        <dbReference type="Proteomes" id="UP001152797"/>
    </source>
</evidence>
<keyword evidence="1" id="KW-0472">Membrane</keyword>
<organism evidence="2">
    <name type="scientific">Cladocopium goreaui</name>
    <dbReference type="NCBI Taxonomy" id="2562237"/>
    <lineage>
        <taxon>Eukaryota</taxon>
        <taxon>Sar</taxon>
        <taxon>Alveolata</taxon>
        <taxon>Dinophyceae</taxon>
        <taxon>Suessiales</taxon>
        <taxon>Symbiodiniaceae</taxon>
        <taxon>Cladocopium</taxon>
    </lineage>
</organism>
<name>A0A9P1DK34_9DINO</name>
<evidence type="ECO:0000313" key="3">
    <source>
        <dbReference type="EMBL" id="CAL4798174.1"/>
    </source>
</evidence>
<evidence type="ECO:0000313" key="2">
    <source>
        <dbReference type="EMBL" id="CAI4010862.1"/>
    </source>
</evidence>
<dbReference type="EMBL" id="CAMXCT030004950">
    <property type="protein sequence ID" value="CAL4798174.1"/>
    <property type="molecule type" value="Genomic_DNA"/>
</dbReference>
<keyword evidence="4" id="KW-1185">Reference proteome</keyword>
<dbReference type="Proteomes" id="UP001152797">
    <property type="component" value="Unassembled WGS sequence"/>
</dbReference>
<keyword evidence="1" id="KW-0812">Transmembrane</keyword>
<proteinExistence type="predicted"/>
<sequence length="50" mass="5726">MSNVYEKLTNHTEAAMTNENAQNPAELCILDYAKVLLMIFTAIMMLLYGW</sequence>
<feature type="transmembrane region" description="Helical" evidence="1">
    <location>
        <begin position="32"/>
        <end position="49"/>
    </location>
</feature>
<gene>
    <name evidence="2" type="ORF">C1SCF055_LOCUS36084</name>
</gene>
<reference evidence="2" key="1">
    <citation type="submission" date="2022-10" db="EMBL/GenBank/DDBJ databases">
        <authorList>
            <person name="Chen Y."/>
            <person name="Dougan E. K."/>
            <person name="Chan C."/>
            <person name="Rhodes N."/>
            <person name="Thang M."/>
        </authorList>
    </citation>
    <scope>NUCLEOTIDE SEQUENCE</scope>
</reference>
<dbReference type="EMBL" id="CAMXCT010004950">
    <property type="protein sequence ID" value="CAI4010862.1"/>
    <property type="molecule type" value="Genomic_DNA"/>
</dbReference>
<dbReference type="AlphaFoldDB" id="A0A9P1DK34"/>
<protein>
    <submittedName>
        <fullName evidence="2">Uncharacterized protein</fullName>
    </submittedName>
</protein>
<reference evidence="3 4" key="2">
    <citation type="submission" date="2024-05" db="EMBL/GenBank/DDBJ databases">
        <authorList>
            <person name="Chen Y."/>
            <person name="Shah S."/>
            <person name="Dougan E. K."/>
            <person name="Thang M."/>
            <person name="Chan C."/>
        </authorList>
    </citation>
    <scope>NUCLEOTIDE SEQUENCE [LARGE SCALE GENOMIC DNA]</scope>
</reference>
<feature type="non-terminal residue" evidence="2">
    <location>
        <position position="50"/>
    </location>
</feature>
<keyword evidence="1" id="KW-1133">Transmembrane helix</keyword>
<dbReference type="EMBL" id="CAMXCT020004950">
    <property type="protein sequence ID" value="CAL1164237.1"/>
    <property type="molecule type" value="Genomic_DNA"/>
</dbReference>
<accession>A0A9P1DK34</accession>
<comment type="caution">
    <text evidence="2">The sequence shown here is derived from an EMBL/GenBank/DDBJ whole genome shotgun (WGS) entry which is preliminary data.</text>
</comment>